<dbReference type="EMBL" id="CABDUW010000228">
    <property type="protein sequence ID" value="VTJ63404.1"/>
    <property type="molecule type" value="Genomic_DNA"/>
</dbReference>
<sequence length="150" mass="16019">MGGGGRRVAHGQEVQGQVTHWLVPETCFHWVSNNPSESAGSPGAPSSRCSCSWAEGSARRGCSLPRLAQRSRCPGSAVLRLLERNLALADRRLRPPCSVAFAQARCPFPSPLLLLKPGEQGWALPSSCLTTHPNVAGTSFQESDGFLGLR</sequence>
<comment type="caution">
    <text evidence="1">The sequence shown here is derived from an EMBL/GenBank/DDBJ whole genome shotgun (WGS) entry which is preliminary data.</text>
</comment>
<organism evidence="1 2">
    <name type="scientific">Marmota monax</name>
    <name type="common">Woodchuck</name>
    <dbReference type="NCBI Taxonomy" id="9995"/>
    <lineage>
        <taxon>Eukaryota</taxon>
        <taxon>Metazoa</taxon>
        <taxon>Chordata</taxon>
        <taxon>Craniata</taxon>
        <taxon>Vertebrata</taxon>
        <taxon>Euteleostomi</taxon>
        <taxon>Mammalia</taxon>
        <taxon>Eutheria</taxon>
        <taxon>Euarchontoglires</taxon>
        <taxon>Glires</taxon>
        <taxon>Rodentia</taxon>
        <taxon>Sciuromorpha</taxon>
        <taxon>Sciuridae</taxon>
        <taxon>Xerinae</taxon>
        <taxon>Marmotini</taxon>
        <taxon>Marmota</taxon>
    </lineage>
</organism>
<accession>A0A5E4B147</accession>
<gene>
    <name evidence="1" type="ORF">MONAX_5E030954</name>
</gene>
<keyword evidence="2" id="KW-1185">Reference proteome</keyword>
<dbReference type="Proteomes" id="UP000335636">
    <property type="component" value="Unassembled WGS sequence"/>
</dbReference>
<protein>
    <submittedName>
        <fullName evidence="1">Uncharacterized protein</fullName>
    </submittedName>
</protein>
<proteinExistence type="predicted"/>
<dbReference type="AlphaFoldDB" id="A0A5E4B147"/>
<evidence type="ECO:0000313" key="1">
    <source>
        <dbReference type="EMBL" id="VTJ63404.1"/>
    </source>
</evidence>
<reference evidence="1" key="1">
    <citation type="submission" date="2019-04" db="EMBL/GenBank/DDBJ databases">
        <authorList>
            <person name="Alioto T."/>
            <person name="Alioto T."/>
        </authorList>
    </citation>
    <scope>NUCLEOTIDE SEQUENCE [LARGE SCALE GENOMIC DNA]</scope>
</reference>
<evidence type="ECO:0000313" key="2">
    <source>
        <dbReference type="Proteomes" id="UP000335636"/>
    </source>
</evidence>
<name>A0A5E4B147_MARMO</name>